<evidence type="ECO:0000256" key="1">
    <source>
        <dbReference type="ARBA" id="ARBA00008754"/>
    </source>
</evidence>
<dbReference type="AlphaFoldDB" id="A0A921GHG5"/>
<feature type="binding site" evidence="4">
    <location>
        <position position="133"/>
    </location>
    <ligand>
        <name>D-ribulose 5-phosphate</name>
        <dbReference type="ChEBI" id="CHEBI:58121"/>
    </ligand>
</feature>
<dbReference type="Pfam" id="PF02502">
    <property type="entry name" value="LacAB_rpiB"/>
    <property type="match status" value="1"/>
</dbReference>
<dbReference type="PIRSF" id="PIRSF005384">
    <property type="entry name" value="RpiB_LacA_B"/>
    <property type="match status" value="1"/>
</dbReference>
<evidence type="ECO:0000256" key="3">
    <source>
        <dbReference type="PIRSR" id="PIRSR005384-1"/>
    </source>
</evidence>
<dbReference type="NCBIfam" id="TIGR00689">
    <property type="entry name" value="rpiB_lacA_lacB"/>
    <property type="match status" value="1"/>
</dbReference>
<dbReference type="NCBIfam" id="TIGR01120">
    <property type="entry name" value="rpiB"/>
    <property type="match status" value="1"/>
</dbReference>
<sequence length="155" mass="16495">MKLAIGNDHSALSIKAEVVEHLNERGDVELVDVGTNSSESFDYAISGYRVARLVADGEVDGGILICGTGVGISLAANKVHGIRACVCSEPYSAELSKRHNDSNIICFGARVVGPEVAKQIVDAWLGAEFEGGRHARRVAQIMEIEKTQSLSAAEE</sequence>
<gene>
    <name evidence="5" type="primary">rpiB</name>
    <name evidence="5" type="ORF">K8U72_10010</name>
</gene>
<dbReference type="PANTHER" id="PTHR43732">
    <property type="entry name" value="RIBOSE 5-PHOSPHATE ISOMERASE-RELATED"/>
    <property type="match status" value="1"/>
</dbReference>
<comment type="caution">
    <text evidence="5">The sequence shown here is derived from an EMBL/GenBank/DDBJ whole genome shotgun (WGS) entry which is preliminary data.</text>
</comment>
<dbReference type="RefSeq" id="WP_274959671.1">
    <property type="nucleotide sequence ID" value="NZ_DYWQ01000154.1"/>
</dbReference>
<name>A0A921GHG5_9ACTN</name>
<dbReference type="InterPro" id="IPR004785">
    <property type="entry name" value="RpiB"/>
</dbReference>
<feature type="binding site" evidence="4">
    <location>
        <position position="137"/>
    </location>
    <ligand>
        <name>D-ribulose 5-phosphate</name>
        <dbReference type="ChEBI" id="CHEBI:58121"/>
    </ligand>
</feature>
<comment type="similarity">
    <text evidence="1">Belongs to the LacAB/RpiB family.</text>
</comment>
<dbReference type="InterPro" id="IPR051812">
    <property type="entry name" value="SPI_LacAB/RpiB"/>
</dbReference>
<dbReference type="Gene3D" id="3.40.1400.10">
    <property type="entry name" value="Sugar-phosphate isomerase, RpiB/LacA/LacB"/>
    <property type="match status" value="1"/>
</dbReference>
<dbReference type="EMBL" id="DYWQ01000154">
    <property type="protein sequence ID" value="HJF46096.1"/>
    <property type="molecule type" value="Genomic_DNA"/>
</dbReference>
<feature type="active site" description="Proton acceptor" evidence="3">
    <location>
        <position position="66"/>
    </location>
</feature>
<feature type="binding site" evidence="4">
    <location>
        <begin position="67"/>
        <end position="71"/>
    </location>
    <ligand>
        <name>D-ribulose 5-phosphate</name>
        <dbReference type="ChEBI" id="CHEBI:58121"/>
    </ligand>
</feature>
<protein>
    <submittedName>
        <fullName evidence="5">Ribose 5-phosphate isomerase B</fullName>
        <ecNumber evidence="5">5.3.1.6</ecNumber>
    </submittedName>
</protein>
<evidence type="ECO:0000256" key="4">
    <source>
        <dbReference type="PIRSR" id="PIRSR005384-2"/>
    </source>
</evidence>
<organism evidence="5 6">
    <name type="scientific">Thermophilibacter provencensis</name>
    <dbReference type="NCBI Taxonomy" id="1852386"/>
    <lineage>
        <taxon>Bacteria</taxon>
        <taxon>Bacillati</taxon>
        <taxon>Actinomycetota</taxon>
        <taxon>Coriobacteriia</taxon>
        <taxon>Coriobacteriales</taxon>
        <taxon>Atopobiaceae</taxon>
        <taxon>Thermophilibacter</taxon>
    </lineage>
</organism>
<dbReference type="EC" id="5.3.1.6" evidence="5"/>
<reference evidence="5" key="1">
    <citation type="journal article" date="2021" name="PeerJ">
        <title>Extensive microbial diversity within the chicken gut microbiome revealed by metagenomics and culture.</title>
        <authorList>
            <person name="Gilroy R."/>
            <person name="Ravi A."/>
            <person name="Getino M."/>
            <person name="Pursley I."/>
            <person name="Horton D.L."/>
            <person name="Alikhan N.F."/>
            <person name="Baker D."/>
            <person name="Gharbi K."/>
            <person name="Hall N."/>
            <person name="Watson M."/>
            <person name="Adriaenssens E.M."/>
            <person name="Foster-Nyarko E."/>
            <person name="Jarju S."/>
            <person name="Secka A."/>
            <person name="Antonio M."/>
            <person name="Oren A."/>
            <person name="Chaudhuri R.R."/>
            <person name="La Ragione R."/>
            <person name="Hildebrand F."/>
            <person name="Pallen M.J."/>
        </authorList>
    </citation>
    <scope>NUCLEOTIDE SEQUENCE</scope>
    <source>
        <strain evidence="5">CHK124-7917</strain>
    </source>
</reference>
<keyword evidence="2 5" id="KW-0413">Isomerase</keyword>
<dbReference type="NCBIfam" id="NF004051">
    <property type="entry name" value="PRK05571.1"/>
    <property type="match status" value="1"/>
</dbReference>
<dbReference type="PANTHER" id="PTHR43732:SF1">
    <property type="entry name" value="RIBOSE 5-PHOSPHATE ISOMERASE"/>
    <property type="match status" value="1"/>
</dbReference>
<proteinExistence type="inferred from homology"/>
<accession>A0A921GHG5</accession>
<evidence type="ECO:0000256" key="2">
    <source>
        <dbReference type="ARBA" id="ARBA00023235"/>
    </source>
</evidence>
<feature type="binding site" evidence="4">
    <location>
        <position position="110"/>
    </location>
    <ligand>
        <name>D-ribulose 5-phosphate</name>
        <dbReference type="ChEBI" id="CHEBI:58121"/>
    </ligand>
</feature>
<evidence type="ECO:0000313" key="5">
    <source>
        <dbReference type="EMBL" id="HJF46096.1"/>
    </source>
</evidence>
<dbReference type="Proteomes" id="UP000697330">
    <property type="component" value="Unassembled WGS sequence"/>
</dbReference>
<dbReference type="GO" id="GO:0005975">
    <property type="term" value="P:carbohydrate metabolic process"/>
    <property type="evidence" value="ECO:0007669"/>
    <property type="project" value="InterPro"/>
</dbReference>
<dbReference type="SUPFAM" id="SSF89623">
    <property type="entry name" value="Ribose/Galactose isomerase RpiB/AlsB"/>
    <property type="match status" value="1"/>
</dbReference>
<feature type="binding site" evidence="4">
    <location>
        <begin position="8"/>
        <end position="9"/>
    </location>
    <ligand>
        <name>D-ribulose 5-phosphate</name>
        <dbReference type="ChEBI" id="CHEBI:58121"/>
    </ligand>
</feature>
<dbReference type="InterPro" id="IPR036569">
    <property type="entry name" value="RpiB_LacA_LacB_sf"/>
</dbReference>
<dbReference type="GO" id="GO:0004751">
    <property type="term" value="F:ribose-5-phosphate isomerase activity"/>
    <property type="evidence" value="ECO:0007669"/>
    <property type="project" value="UniProtKB-EC"/>
</dbReference>
<evidence type="ECO:0000313" key="6">
    <source>
        <dbReference type="Proteomes" id="UP000697330"/>
    </source>
</evidence>
<feature type="active site" description="Proton donor" evidence="3">
    <location>
        <position position="99"/>
    </location>
</feature>
<feature type="binding site" evidence="4">
    <location>
        <position position="100"/>
    </location>
    <ligand>
        <name>D-ribulose 5-phosphate</name>
        <dbReference type="ChEBI" id="CHEBI:58121"/>
    </ligand>
</feature>
<reference evidence="5" key="2">
    <citation type="submission" date="2021-09" db="EMBL/GenBank/DDBJ databases">
        <authorList>
            <person name="Gilroy R."/>
        </authorList>
    </citation>
    <scope>NUCLEOTIDE SEQUENCE</scope>
    <source>
        <strain evidence="5">CHK124-7917</strain>
    </source>
</reference>
<dbReference type="InterPro" id="IPR003500">
    <property type="entry name" value="RpiB_LacA_LacB"/>
</dbReference>